<evidence type="ECO:0000259" key="2">
    <source>
        <dbReference type="Pfam" id="PF05155"/>
    </source>
</evidence>
<feature type="domain" description="Replication-associated protein G2P C-terminal" evidence="2">
    <location>
        <begin position="326"/>
        <end position="413"/>
    </location>
</feature>
<dbReference type="Proteomes" id="UP000184600">
    <property type="component" value="Unassembled WGS sequence"/>
</dbReference>
<dbReference type="InterPro" id="IPR022688">
    <property type="entry name" value="G2P_C"/>
</dbReference>
<dbReference type="Pfam" id="PF05155">
    <property type="entry name" value="G2P_X_C"/>
    <property type="match status" value="1"/>
</dbReference>
<dbReference type="STRING" id="1117707.VQ7734_00210"/>
<feature type="domain" description="Replication-associated protein G2P N-terminal" evidence="1">
    <location>
        <begin position="3"/>
        <end position="280"/>
    </location>
</feature>
<dbReference type="InterPro" id="IPR006516">
    <property type="entry name" value="G2P"/>
</dbReference>
<proteinExistence type="predicted"/>
<reference evidence="4" key="1">
    <citation type="submission" date="2016-12" db="EMBL/GenBank/DDBJ databases">
        <authorList>
            <person name="Rodrigo-Torres L."/>
            <person name="Arahal R.D."/>
            <person name="Lucena T."/>
        </authorList>
    </citation>
    <scope>NUCLEOTIDE SEQUENCE [LARGE SCALE GENOMIC DNA]</scope>
</reference>
<evidence type="ECO:0000259" key="1">
    <source>
        <dbReference type="Pfam" id="PF05144"/>
    </source>
</evidence>
<sequence>MFNINIPLKKDAIIEMGDCGFVDYAKLAEKTELKIACGNVEFSVVNDHKEVRTDDLYHPWSKIPSSYTDIACKVFDAEPRANVYWGYLQIKASPAKVMQGHNVYGSEDFRLCCEYILDSLQTAQPELWDLLDIGLAELTRIDCTYSVKCANADIMRQAIKQMSNVSNRYVRPARNSDYETTLYFNRATKANPGAGRSFELCIYTKHDEIEYQLNDLKKRAKKGNTERFQRVIDELSSPELQAFAANRLRFEGRAKKRFIQKHAGNCNLWHVIRHAENFEAKNGYRFCEWMFKTLFHDLLESLQGEELELYNEHKIKCLLRDAYSTLTPKGNISYAKADRLFRFYMTLCDRGYDEIKAHTSKATLHRNMKDLMAVGFSKADLQNLKDGERMPLAQVLTFDFDHQRPEGYQEPQSPIQDRSDLSYLAITYGVSPRLAHVVGLAEDPIELLRRKLNLQQDIDIDALIDGHPVPVSPRRAISLVIWPDGEMVLTTHDHTPDLFTDSLTPVSTGKRLSPET</sequence>
<dbReference type="AlphaFoldDB" id="A0A1M7YPT0"/>
<dbReference type="EMBL" id="FRFG01000003">
    <property type="protein sequence ID" value="SHO54496.1"/>
    <property type="molecule type" value="Genomic_DNA"/>
</dbReference>
<dbReference type="InterPro" id="IPR022686">
    <property type="entry name" value="G2P_N"/>
</dbReference>
<keyword evidence="4" id="KW-1185">Reference proteome</keyword>
<organism evidence="3 4">
    <name type="scientific">Vibrio quintilis</name>
    <dbReference type="NCBI Taxonomy" id="1117707"/>
    <lineage>
        <taxon>Bacteria</taxon>
        <taxon>Pseudomonadati</taxon>
        <taxon>Pseudomonadota</taxon>
        <taxon>Gammaproteobacteria</taxon>
        <taxon>Vibrionales</taxon>
        <taxon>Vibrionaceae</taxon>
        <taxon>Vibrio</taxon>
    </lineage>
</organism>
<dbReference type="NCBIfam" id="TIGR01629">
    <property type="entry name" value="rep_II_X"/>
    <property type="match status" value="1"/>
</dbReference>
<name>A0A1M7YPT0_9VIBR</name>
<evidence type="ECO:0000313" key="3">
    <source>
        <dbReference type="EMBL" id="SHO54496.1"/>
    </source>
</evidence>
<evidence type="ECO:0000313" key="4">
    <source>
        <dbReference type="Proteomes" id="UP000184600"/>
    </source>
</evidence>
<protein>
    <submittedName>
        <fullName evidence="3">Phage replication protein CRI</fullName>
    </submittedName>
</protein>
<accession>A0A1M7YPT0</accession>
<dbReference type="GO" id="GO:0006260">
    <property type="term" value="P:DNA replication"/>
    <property type="evidence" value="ECO:0007669"/>
    <property type="project" value="InterPro"/>
</dbReference>
<gene>
    <name evidence="3" type="ORF">VQ7734_00210</name>
</gene>
<dbReference type="Pfam" id="PF05144">
    <property type="entry name" value="Phage_CRI"/>
    <property type="match status" value="1"/>
</dbReference>